<proteinExistence type="predicted"/>
<feature type="region of interest" description="Disordered" evidence="1">
    <location>
        <begin position="1"/>
        <end position="22"/>
    </location>
</feature>
<protein>
    <submittedName>
        <fullName evidence="2">Unannotated protein</fullName>
    </submittedName>
</protein>
<accession>A0A6J6EYQ5</accession>
<dbReference type="EMBL" id="CAEZTZ010000003">
    <property type="protein sequence ID" value="CAB4577768.1"/>
    <property type="molecule type" value="Genomic_DNA"/>
</dbReference>
<gene>
    <name evidence="2" type="ORF">UFOPK1767_00073</name>
</gene>
<sequence length="70" mass="7813">MGSSRLDNGPIDRHSDEDESAATTRLALAQHVALATQFEVLLREFEPVERRCHRLDAIAGQGVFVSVRHE</sequence>
<reference evidence="2" key="1">
    <citation type="submission" date="2020-05" db="EMBL/GenBank/DDBJ databases">
        <authorList>
            <person name="Chiriac C."/>
            <person name="Salcher M."/>
            <person name="Ghai R."/>
            <person name="Kavagutti S V."/>
        </authorList>
    </citation>
    <scope>NUCLEOTIDE SEQUENCE</scope>
</reference>
<evidence type="ECO:0000313" key="2">
    <source>
        <dbReference type="EMBL" id="CAB4577768.1"/>
    </source>
</evidence>
<organism evidence="2">
    <name type="scientific">freshwater metagenome</name>
    <dbReference type="NCBI Taxonomy" id="449393"/>
    <lineage>
        <taxon>unclassified sequences</taxon>
        <taxon>metagenomes</taxon>
        <taxon>ecological metagenomes</taxon>
    </lineage>
</organism>
<evidence type="ECO:0000256" key="1">
    <source>
        <dbReference type="SAM" id="MobiDB-lite"/>
    </source>
</evidence>
<dbReference type="AlphaFoldDB" id="A0A6J6EYQ5"/>
<name>A0A6J6EYQ5_9ZZZZ</name>